<sequence>IYVVLTSIFVGQSFVLCKSKTVVLLILESERPISTNKTSVLCFLSSSHKNPSTKTGTSSATLKKIYKFCSKTAYAKI</sequence>
<accession>A0A0K2U0M9</accession>
<name>A0A0K2U0M9_LEPSM</name>
<feature type="non-terminal residue" evidence="1">
    <location>
        <position position="1"/>
    </location>
</feature>
<organism evidence="1">
    <name type="scientific">Lepeophtheirus salmonis</name>
    <name type="common">Salmon louse</name>
    <name type="synonym">Caligus salmonis</name>
    <dbReference type="NCBI Taxonomy" id="72036"/>
    <lineage>
        <taxon>Eukaryota</taxon>
        <taxon>Metazoa</taxon>
        <taxon>Ecdysozoa</taxon>
        <taxon>Arthropoda</taxon>
        <taxon>Crustacea</taxon>
        <taxon>Multicrustacea</taxon>
        <taxon>Hexanauplia</taxon>
        <taxon>Copepoda</taxon>
        <taxon>Siphonostomatoida</taxon>
        <taxon>Caligidae</taxon>
        <taxon>Lepeophtheirus</taxon>
    </lineage>
</organism>
<reference evidence="1" key="1">
    <citation type="submission" date="2014-05" db="EMBL/GenBank/DDBJ databases">
        <authorList>
            <person name="Chronopoulou M."/>
        </authorList>
    </citation>
    <scope>NUCLEOTIDE SEQUENCE</scope>
    <source>
        <tissue evidence="1">Whole organism</tissue>
    </source>
</reference>
<evidence type="ECO:0000313" key="1">
    <source>
        <dbReference type="EMBL" id="CDW31487.1"/>
    </source>
</evidence>
<protein>
    <submittedName>
        <fullName evidence="1">Uncharacterized protein</fullName>
    </submittedName>
</protein>
<proteinExistence type="predicted"/>
<dbReference type="EMBL" id="HACA01014126">
    <property type="protein sequence ID" value="CDW31487.1"/>
    <property type="molecule type" value="Transcribed_RNA"/>
</dbReference>
<dbReference type="AlphaFoldDB" id="A0A0K2U0M9"/>